<organism evidence="3">
    <name type="scientific">uncultured Nocardioidaceae bacterium</name>
    <dbReference type="NCBI Taxonomy" id="253824"/>
    <lineage>
        <taxon>Bacteria</taxon>
        <taxon>Bacillati</taxon>
        <taxon>Actinomycetota</taxon>
        <taxon>Actinomycetes</taxon>
        <taxon>Propionibacteriales</taxon>
        <taxon>Nocardioidaceae</taxon>
        <taxon>environmental samples</taxon>
    </lineage>
</organism>
<sequence>MHAGVRRSLTSLAVALALIAGGAGIAASPAQAGIGTGAVPAHELTVQVAGPGAGEVLGEGIDCGSDCSETYAAGASVVLEARPDATSAFSGWTGCDEQPEGDCLVTMQAARSVTATFGPAESDTRKLTVQKSGTGDGRVLATGISCGQDCTQRYPTGTLVRLMAYPANGSTFRGWTGCAYTASTECVVTVGSDTVVGVRFTSTRRLDTEVVSARIRSEKRTATFGFTAENARGEVSFECRMDGATFRACDSQRTFRRVRPGSHTFRVRAVDRSGPDATPAEVEFVIRR</sequence>
<evidence type="ECO:0000259" key="2">
    <source>
        <dbReference type="Pfam" id="PF18998"/>
    </source>
</evidence>
<dbReference type="AlphaFoldDB" id="A0A6J4MVU1"/>
<name>A0A6J4MVU1_9ACTN</name>
<evidence type="ECO:0000256" key="1">
    <source>
        <dbReference type="SAM" id="SignalP"/>
    </source>
</evidence>
<evidence type="ECO:0000313" key="3">
    <source>
        <dbReference type="EMBL" id="CAA9370218.1"/>
    </source>
</evidence>
<gene>
    <name evidence="3" type="ORF">AVDCRST_MAG47-1148</name>
</gene>
<dbReference type="EMBL" id="CADCUK010000080">
    <property type="protein sequence ID" value="CAA9370218.1"/>
    <property type="molecule type" value="Genomic_DNA"/>
</dbReference>
<feature type="domain" description="Bacterial repeat" evidence="2">
    <location>
        <begin position="64"/>
        <end position="118"/>
    </location>
</feature>
<dbReference type="InterPro" id="IPR044060">
    <property type="entry name" value="Bacterial_rp_domain"/>
</dbReference>
<proteinExistence type="predicted"/>
<feature type="chain" id="PRO_5027051068" description="Bacterial repeat domain-containing protein" evidence="1">
    <location>
        <begin position="33"/>
        <end position="288"/>
    </location>
</feature>
<keyword evidence="1" id="KW-0732">Signal</keyword>
<accession>A0A6J4MVU1</accession>
<protein>
    <recommendedName>
        <fullName evidence="2">Bacterial repeat domain-containing protein</fullName>
    </recommendedName>
</protein>
<feature type="signal peptide" evidence="1">
    <location>
        <begin position="1"/>
        <end position="32"/>
    </location>
</feature>
<dbReference type="Pfam" id="PF18998">
    <property type="entry name" value="Flg_new_2"/>
    <property type="match status" value="2"/>
</dbReference>
<feature type="domain" description="Bacterial repeat" evidence="2">
    <location>
        <begin position="129"/>
        <end position="202"/>
    </location>
</feature>
<reference evidence="3" key="1">
    <citation type="submission" date="2020-02" db="EMBL/GenBank/DDBJ databases">
        <authorList>
            <person name="Meier V. D."/>
        </authorList>
    </citation>
    <scope>NUCLEOTIDE SEQUENCE</scope>
    <source>
        <strain evidence="3">AVDCRST_MAG47</strain>
    </source>
</reference>